<accession>A0ABX6MD31</accession>
<protein>
    <submittedName>
        <fullName evidence="1">Uncharacterized protein</fullName>
    </submittedName>
</protein>
<dbReference type="RefSeq" id="WP_169113431.1">
    <property type="nucleotide sequence ID" value="NZ_CP051684.1"/>
</dbReference>
<dbReference type="EMBL" id="CP051684">
    <property type="protein sequence ID" value="QJD92218.1"/>
    <property type="molecule type" value="Genomic_DNA"/>
</dbReference>
<sequence length="317" mass="36382">MQIYFSTSIFSSESPRKILEAIEEAYSQSHQIVIEDTLSPVYLTWLDFCKNHLQEEDIGELLELQFTSSIFVESKRQINVVTNPTPKSNEVTLLTLKNDILRTFFIYVENGRADKRFLFSMLGLEIKKDMERLIRSGALTFENCGGITELTEKLRDDAANRNLLNLRAFACFDSDAIAPDTPSKQAEKATKVCEHFEIPHYRLQRRAIENYIPIPAIELYVAEGNEDLTIARKKILRAFSRLTQPQQEHFHMKSGLSVQHGEVFDSIIDPDKSVLQTGFGDHLSSCYEKGYVTTEHLKNSSAWPEIQELSKMVMEYL</sequence>
<dbReference type="Proteomes" id="UP000503117">
    <property type="component" value="Chromosome"/>
</dbReference>
<reference evidence="1 2" key="1">
    <citation type="submission" date="2020-04" db="EMBL/GenBank/DDBJ databases">
        <title>Genome sequencing of novel species.</title>
        <authorList>
            <person name="Heo J."/>
            <person name="Kim S.-J."/>
            <person name="Kim J.-S."/>
            <person name="Hong S.-B."/>
            <person name="Kwon S.-W."/>
        </authorList>
    </citation>
    <scope>NUCLEOTIDE SEQUENCE [LARGE SCALE GENOMIC DNA]</scope>
    <source>
        <strain evidence="1 2">AF9R3</strain>
    </source>
</reference>
<gene>
    <name evidence="1" type="ORF">HH213_20240</name>
</gene>
<organism evidence="1 2">
    <name type="scientific">Duganella dendranthematis</name>
    <dbReference type="NCBI Taxonomy" id="2728021"/>
    <lineage>
        <taxon>Bacteria</taxon>
        <taxon>Pseudomonadati</taxon>
        <taxon>Pseudomonadota</taxon>
        <taxon>Betaproteobacteria</taxon>
        <taxon>Burkholderiales</taxon>
        <taxon>Oxalobacteraceae</taxon>
        <taxon>Telluria group</taxon>
        <taxon>Duganella</taxon>
    </lineage>
</organism>
<evidence type="ECO:0000313" key="1">
    <source>
        <dbReference type="EMBL" id="QJD92218.1"/>
    </source>
</evidence>
<keyword evidence="2" id="KW-1185">Reference proteome</keyword>
<proteinExistence type="predicted"/>
<evidence type="ECO:0000313" key="2">
    <source>
        <dbReference type="Proteomes" id="UP000503117"/>
    </source>
</evidence>
<name>A0ABX6MD31_9BURK</name>